<sequence>MDIFEENCDTENNCTVSYFWKGLALFLLGVIIGLFVSPIKKGVTIGCNNKIDKGGCNDHFDPDEYYDDYNFDDDEDDFDHDGVKF</sequence>
<gene>
    <name evidence="2" type="ORF">OCV57_12850</name>
</gene>
<accession>A0AAE3LNL7</accession>
<keyword evidence="1" id="KW-1133">Transmembrane helix</keyword>
<protein>
    <recommendedName>
        <fullName evidence="4">Transmembrane protein</fullName>
    </recommendedName>
</protein>
<evidence type="ECO:0000313" key="3">
    <source>
        <dbReference type="Proteomes" id="UP001208131"/>
    </source>
</evidence>
<dbReference type="Proteomes" id="UP001208131">
    <property type="component" value="Unassembled WGS sequence"/>
</dbReference>
<keyword evidence="1" id="KW-0472">Membrane</keyword>
<dbReference type="EMBL" id="JAOQJZ010000016">
    <property type="protein sequence ID" value="MCU6706801.1"/>
    <property type="molecule type" value="Genomic_DNA"/>
</dbReference>
<organism evidence="2 3">
    <name type="scientific">Hominimerdicola aceti</name>
    <dbReference type="NCBI Taxonomy" id="2981726"/>
    <lineage>
        <taxon>Bacteria</taxon>
        <taxon>Bacillati</taxon>
        <taxon>Bacillota</taxon>
        <taxon>Clostridia</taxon>
        <taxon>Eubacteriales</taxon>
        <taxon>Oscillospiraceae</taxon>
        <taxon>Hominimerdicola</taxon>
    </lineage>
</organism>
<dbReference type="AlphaFoldDB" id="A0AAE3LNL7"/>
<comment type="caution">
    <text evidence="2">The sequence shown here is derived from an EMBL/GenBank/DDBJ whole genome shotgun (WGS) entry which is preliminary data.</text>
</comment>
<evidence type="ECO:0000256" key="1">
    <source>
        <dbReference type="SAM" id="Phobius"/>
    </source>
</evidence>
<keyword evidence="1" id="KW-0812">Transmembrane</keyword>
<dbReference type="RefSeq" id="WP_022288215.1">
    <property type="nucleotide sequence ID" value="NZ_JAOQJZ010000016.1"/>
</dbReference>
<evidence type="ECO:0008006" key="4">
    <source>
        <dbReference type="Google" id="ProtNLM"/>
    </source>
</evidence>
<name>A0AAE3LNL7_9FIRM</name>
<keyword evidence="3" id="KW-1185">Reference proteome</keyword>
<proteinExistence type="predicted"/>
<reference evidence="2 3" key="1">
    <citation type="journal article" date="2021" name="ISME Commun">
        <title>Automated analysis of genomic sequences facilitates high-throughput and comprehensive description of bacteria.</title>
        <authorList>
            <person name="Hitch T.C.A."/>
        </authorList>
    </citation>
    <scope>NUCLEOTIDE SEQUENCE [LARGE SCALE GENOMIC DNA]</scope>
    <source>
        <strain evidence="2 3">Sanger_31</strain>
    </source>
</reference>
<evidence type="ECO:0000313" key="2">
    <source>
        <dbReference type="EMBL" id="MCU6706801.1"/>
    </source>
</evidence>
<feature type="transmembrane region" description="Helical" evidence="1">
    <location>
        <begin position="18"/>
        <end position="36"/>
    </location>
</feature>